<keyword evidence="6 7" id="KW-0472">Membrane</keyword>
<evidence type="ECO:0000256" key="3">
    <source>
        <dbReference type="ARBA" id="ARBA00022989"/>
    </source>
</evidence>
<comment type="subcellular location">
    <subcellularLocation>
        <location evidence="1">Endomembrane system</location>
        <topology evidence="1">Multi-pass membrane protein</topology>
    </subcellularLocation>
</comment>
<dbReference type="GO" id="GO:0016020">
    <property type="term" value="C:membrane"/>
    <property type="evidence" value="ECO:0007669"/>
    <property type="project" value="GOC"/>
</dbReference>
<evidence type="ECO:0000256" key="5">
    <source>
        <dbReference type="ARBA" id="ARBA00023098"/>
    </source>
</evidence>
<evidence type="ECO:0000259" key="8">
    <source>
        <dbReference type="Pfam" id="PF04116"/>
    </source>
</evidence>
<dbReference type="GO" id="GO:0008610">
    <property type="term" value="P:lipid biosynthetic process"/>
    <property type="evidence" value="ECO:0007669"/>
    <property type="project" value="InterPro"/>
</dbReference>
<evidence type="ECO:0000256" key="1">
    <source>
        <dbReference type="ARBA" id="ARBA00004127"/>
    </source>
</evidence>
<sequence>MTTKLWIDSGDQFGLVRNATHYVWDLMKKTRFFFYLANPYETMFPDLNVPRYAAEMFPVFVLLVTIENIIRFFSGKKLSRINDSVASIGGAIFQDCFRVHIRSVEVICYCLVYNHFRLTTLPWNSLSTWFYCFLLVDLGFYWAHRLAHEVNFIWAIHQAHHSGEDFTLFAGIRQAFFQPLTAWYTYVWMGLIGIPPQIFLAHLQLTELYMLYIHTETIKSLGFLEYVFNCPSHHRVHHARNRKYIDKNYGGLFIFWDRLFGTFEQEDPKDPPIYGLVKPVESYNIFYLQFHSLVTMFRRIKATDGLRNKLAVVFKGPGWSPGKPRLGYYDDIPLVILLLCENSSLENYSLLD</sequence>
<organism evidence="9">
    <name type="scientific">Sarcoptes scabiei</name>
    <name type="common">Itch mite</name>
    <name type="synonym">Acarus scabiei</name>
    <dbReference type="NCBI Taxonomy" id="52283"/>
    <lineage>
        <taxon>Eukaryota</taxon>
        <taxon>Metazoa</taxon>
        <taxon>Ecdysozoa</taxon>
        <taxon>Arthropoda</taxon>
        <taxon>Chelicerata</taxon>
        <taxon>Arachnida</taxon>
        <taxon>Acari</taxon>
        <taxon>Acariformes</taxon>
        <taxon>Sarcoptiformes</taxon>
        <taxon>Astigmata</taxon>
        <taxon>Psoroptidia</taxon>
        <taxon>Sarcoptoidea</taxon>
        <taxon>Sarcoptidae</taxon>
        <taxon>Sarcoptinae</taxon>
        <taxon>Sarcoptes</taxon>
    </lineage>
</organism>
<dbReference type="InterPro" id="IPR006694">
    <property type="entry name" value="Fatty_acid_hydroxylase"/>
</dbReference>
<keyword evidence="9" id="KW-0503">Monooxygenase</keyword>
<reference evidence="10" key="3">
    <citation type="submission" date="2022-06" db="UniProtKB">
        <authorList>
            <consortium name="EnsemblMetazoa"/>
        </authorList>
    </citation>
    <scope>IDENTIFICATION</scope>
</reference>
<evidence type="ECO:0000313" key="9">
    <source>
        <dbReference type="EMBL" id="KAF7494740.1"/>
    </source>
</evidence>
<feature type="transmembrane region" description="Helical" evidence="7">
    <location>
        <begin position="126"/>
        <end position="144"/>
    </location>
</feature>
<protein>
    <submittedName>
        <fullName evidence="9">Alkylglycerol monooxygenase</fullName>
    </submittedName>
</protein>
<keyword evidence="4" id="KW-0560">Oxidoreductase</keyword>
<dbReference type="PANTHER" id="PTHR21624">
    <property type="entry name" value="STEROL DESATURASE-RELATED PROTEIN"/>
    <property type="match status" value="1"/>
</dbReference>
<keyword evidence="11" id="KW-1185">Reference proteome</keyword>
<dbReference type="GO" id="GO:0050479">
    <property type="term" value="F:glyceryl-ether monooxygenase activity"/>
    <property type="evidence" value="ECO:0007669"/>
    <property type="project" value="TreeGrafter"/>
</dbReference>
<evidence type="ECO:0000256" key="2">
    <source>
        <dbReference type="ARBA" id="ARBA00022692"/>
    </source>
</evidence>
<dbReference type="AlphaFoldDB" id="A0A834RD16"/>
<accession>A0A834RD16</accession>
<feature type="transmembrane region" description="Helical" evidence="7">
    <location>
        <begin position="52"/>
        <end position="70"/>
    </location>
</feature>
<keyword evidence="3 7" id="KW-1133">Transmembrane helix</keyword>
<feature type="transmembrane region" description="Helical" evidence="7">
    <location>
        <begin position="183"/>
        <end position="203"/>
    </location>
</feature>
<evidence type="ECO:0000256" key="7">
    <source>
        <dbReference type="SAM" id="Phobius"/>
    </source>
</evidence>
<dbReference type="OrthoDB" id="6354873at2759"/>
<keyword evidence="5" id="KW-0443">Lipid metabolism</keyword>
<evidence type="ECO:0000313" key="10">
    <source>
        <dbReference type="EnsemblMetazoa" id="KAF7494740.1"/>
    </source>
</evidence>
<dbReference type="Proteomes" id="UP000070412">
    <property type="component" value="Unassembled WGS sequence"/>
</dbReference>
<evidence type="ECO:0000256" key="6">
    <source>
        <dbReference type="ARBA" id="ARBA00023136"/>
    </source>
</evidence>
<evidence type="ECO:0000256" key="4">
    <source>
        <dbReference type="ARBA" id="ARBA00023002"/>
    </source>
</evidence>
<dbReference type="GO" id="GO:0006643">
    <property type="term" value="P:membrane lipid metabolic process"/>
    <property type="evidence" value="ECO:0007669"/>
    <property type="project" value="TreeGrafter"/>
</dbReference>
<dbReference type="EMBL" id="WVUK01000052">
    <property type="protein sequence ID" value="KAF7494740.1"/>
    <property type="molecule type" value="Genomic_DNA"/>
</dbReference>
<keyword evidence="2 7" id="KW-0812">Transmembrane</keyword>
<dbReference type="Pfam" id="PF04116">
    <property type="entry name" value="FA_hydroxylase"/>
    <property type="match status" value="1"/>
</dbReference>
<feature type="domain" description="Fatty acid hydroxylase" evidence="8">
    <location>
        <begin position="129"/>
        <end position="262"/>
    </location>
</feature>
<reference evidence="9" key="2">
    <citation type="submission" date="2020-01" db="EMBL/GenBank/DDBJ databases">
        <authorList>
            <person name="Korhonen P.K.K."/>
            <person name="Guangxu M.G."/>
            <person name="Wang T.W."/>
            <person name="Stroehlein A.J.S."/>
            <person name="Young N.D."/>
            <person name="Ang C.-S.A."/>
            <person name="Fernando D.W.F."/>
            <person name="Lu H.L."/>
            <person name="Taylor S.T."/>
            <person name="Ehtesham M.E.M."/>
            <person name="Najaraj S.H.N."/>
            <person name="Harsha G.H.G."/>
            <person name="Madugundu A.M."/>
            <person name="Renuse S.R."/>
            <person name="Holt D.H."/>
            <person name="Pandey A.P."/>
            <person name="Papenfuss A.P."/>
            <person name="Gasser R.B.G."/>
            <person name="Fischer K.F."/>
        </authorList>
    </citation>
    <scope>NUCLEOTIDE SEQUENCE</scope>
    <source>
        <strain evidence="9">SSS_KF_BRIS2020</strain>
    </source>
</reference>
<dbReference type="GO" id="GO:0005783">
    <property type="term" value="C:endoplasmic reticulum"/>
    <property type="evidence" value="ECO:0007669"/>
    <property type="project" value="TreeGrafter"/>
</dbReference>
<reference evidence="11" key="1">
    <citation type="journal article" date="2020" name="PLoS Negl. Trop. Dis.">
        <title>High-quality nuclear genome for Sarcoptes scabiei-A critical resource for a neglected parasite.</title>
        <authorList>
            <person name="Korhonen P.K."/>
            <person name="Gasser R.B."/>
            <person name="Ma G."/>
            <person name="Wang T."/>
            <person name="Stroehlein A.J."/>
            <person name="Young N.D."/>
            <person name="Ang C.S."/>
            <person name="Fernando D.D."/>
            <person name="Lu H.C."/>
            <person name="Taylor S."/>
            <person name="Reynolds S.L."/>
            <person name="Mofiz E."/>
            <person name="Najaraj S.H."/>
            <person name="Gowda H."/>
            <person name="Madugundu A."/>
            <person name="Renuse S."/>
            <person name="Holt D."/>
            <person name="Pandey A."/>
            <person name="Papenfuss A.T."/>
            <person name="Fischer K."/>
        </authorList>
    </citation>
    <scope>NUCLEOTIDE SEQUENCE [LARGE SCALE GENOMIC DNA]</scope>
</reference>
<name>A0A834RD16_SARSC</name>
<proteinExistence type="predicted"/>
<dbReference type="EnsemblMetazoa" id="SSS_9152s_mrna">
    <property type="protein sequence ID" value="KAF7494740.1"/>
    <property type="gene ID" value="SSS_9152"/>
</dbReference>
<dbReference type="GO" id="GO:0005506">
    <property type="term" value="F:iron ion binding"/>
    <property type="evidence" value="ECO:0007669"/>
    <property type="project" value="InterPro"/>
</dbReference>
<evidence type="ECO:0000313" key="11">
    <source>
        <dbReference type="Proteomes" id="UP000070412"/>
    </source>
</evidence>
<dbReference type="PANTHER" id="PTHR21624:SF1">
    <property type="entry name" value="ALKYLGLYCEROL MONOOXYGENASE"/>
    <property type="match status" value="1"/>
</dbReference>
<dbReference type="InterPro" id="IPR051689">
    <property type="entry name" value="Sterol_desaturase/TMEM195"/>
</dbReference>
<gene>
    <name evidence="9" type="ORF">SSS_9152</name>
</gene>